<gene>
    <name evidence="2" type="ORF">DPMN_028101</name>
</gene>
<evidence type="ECO:0000313" key="3">
    <source>
        <dbReference type="Proteomes" id="UP000828390"/>
    </source>
</evidence>
<reference evidence="2" key="1">
    <citation type="journal article" date="2019" name="bioRxiv">
        <title>The Genome of the Zebra Mussel, Dreissena polymorpha: A Resource for Invasive Species Research.</title>
        <authorList>
            <person name="McCartney M.A."/>
            <person name="Auch B."/>
            <person name="Kono T."/>
            <person name="Mallez S."/>
            <person name="Zhang Y."/>
            <person name="Obille A."/>
            <person name="Becker A."/>
            <person name="Abrahante J.E."/>
            <person name="Garbe J."/>
            <person name="Badalamenti J.P."/>
            <person name="Herman A."/>
            <person name="Mangelson H."/>
            <person name="Liachko I."/>
            <person name="Sullivan S."/>
            <person name="Sone E.D."/>
            <person name="Koren S."/>
            <person name="Silverstein K.A.T."/>
            <person name="Beckman K.B."/>
            <person name="Gohl D.M."/>
        </authorList>
    </citation>
    <scope>NUCLEOTIDE SEQUENCE</scope>
    <source>
        <strain evidence="2">Duluth1</strain>
        <tissue evidence="2">Whole animal</tissue>
    </source>
</reference>
<dbReference type="EMBL" id="JAIWYP010000002">
    <property type="protein sequence ID" value="KAH3865063.1"/>
    <property type="molecule type" value="Genomic_DNA"/>
</dbReference>
<reference evidence="2" key="2">
    <citation type="submission" date="2020-11" db="EMBL/GenBank/DDBJ databases">
        <authorList>
            <person name="McCartney M.A."/>
            <person name="Auch B."/>
            <person name="Kono T."/>
            <person name="Mallez S."/>
            <person name="Becker A."/>
            <person name="Gohl D.M."/>
            <person name="Silverstein K.A.T."/>
            <person name="Koren S."/>
            <person name="Bechman K.B."/>
            <person name="Herman A."/>
            <person name="Abrahante J.E."/>
            <person name="Garbe J."/>
        </authorList>
    </citation>
    <scope>NUCLEOTIDE SEQUENCE</scope>
    <source>
        <strain evidence="2">Duluth1</strain>
        <tissue evidence="2">Whole animal</tissue>
    </source>
</reference>
<proteinExistence type="predicted"/>
<dbReference type="Proteomes" id="UP000828390">
    <property type="component" value="Unassembled WGS sequence"/>
</dbReference>
<accession>A0A9D4RF02</accession>
<sequence length="63" mass="6915">MCRHIKQNIRWGPGGRSAPGGSRAKPLSGVQGAEGPRKLLKDTKIDQKIGSYPQVQDQPIYDQ</sequence>
<evidence type="ECO:0000256" key="1">
    <source>
        <dbReference type="SAM" id="MobiDB-lite"/>
    </source>
</evidence>
<dbReference type="AlphaFoldDB" id="A0A9D4RF02"/>
<name>A0A9D4RF02_DREPO</name>
<feature type="region of interest" description="Disordered" evidence="1">
    <location>
        <begin position="1"/>
        <end position="63"/>
    </location>
</feature>
<feature type="compositionally biased region" description="Basic and acidic residues" evidence="1">
    <location>
        <begin position="35"/>
        <end position="47"/>
    </location>
</feature>
<evidence type="ECO:0000313" key="2">
    <source>
        <dbReference type="EMBL" id="KAH3865063.1"/>
    </source>
</evidence>
<organism evidence="2 3">
    <name type="scientific">Dreissena polymorpha</name>
    <name type="common">Zebra mussel</name>
    <name type="synonym">Mytilus polymorpha</name>
    <dbReference type="NCBI Taxonomy" id="45954"/>
    <lineage>
        <taxon>Eukaryota</taxon>
        <taxon>Metazoa</taxon>
        <taxon>Spiralia</taxon>
        <taxon>Lophotrochozoa</taxon>
        <taxon>Mollusca</taxon>
        <taxon>Bivalvia</taxon>
        <taxon>Autobranchia</taxon>
        <taxon>Heteroconchia</taxon>
        <taxon>Euheterodonta</taxon>
        <taxon>Imparidentia</taxon>
        <taxon>Neoheterodontei</taxon>
        <taxon>Myida</taxon>
        <taxon>Dreissenoidea</taxon>
        <taxon>Dreissenidae</taxon>
        <taxon>Dreissena</taxon>
    </lineage>
</organism>
<protein>
    <submittedName>
        <fullName evidence="2">Uncharacterized protein</fullName>
    </submittedName>
</protein>
<comment type="caution">
    <text evidence="2">The sequence shown here is derived from an EMBL/GenBank/DDBJ whole genome shotgun (WGS) entry which is preliminary data.</text>
</comment>
<keyword evidence="3" id="KW-1185">Reference proteome</keyword>